<comment type="similarity">
    <text evidence="2">Belongs to the AIM3 family.</text>
</comment>
<feature type="compositionally biased region" description="Low complexity" evidence="4">
    <location>
        <begin position="103"/>
        <end position="121"/>
    </location>
</feature>
<name>A0A1B2JIB5_PICPA</name>
<gene>
    <name evidence="6" type="ORF">ATY40_BA7505001</name>
</gene>
<feature type="compositionally biased region" description="Basic and acidic residues" evidence="4">
    <location>
        <begin position="757"/>
        <end position="770"/>
    </location>
</feature>
<dbReference type="EMBL" id="CP014587">
    <property type="protein sequence ID" value="ANZ77641.1"/>
    <property type="molecule type" value="Genomic_DNA"/>
</dbReference>
<sequence length="1162" mass="127448">MDPSAKYDSDISLHRNLTASLAQSKPMSFVNKENAQKSAGAAASFIGRGAKAGYSAIKNHKSGSSNKDSEQEEHYSSAPRPLESLTDPRTFQPPPKRNVGSYSGSIPPSFSAHSSAPASSQIPPPQAVGQNPSQYQPQIQSSMSAQQLPGSQVYATSDYQDPSQATQNYPGPPQLPGRQPSQNQIGGNPPIPAQSQAESYITDGITRTGQNAGSQYVQSQLQNSGYAEAQNPQVQKAGAAFGSFLGGQLAQQGQQQAKQQLQQQLQNFQSSQPTQENSQQQSQFPQVQQPERVPQAQIQPLSQFQQPGMGQRPNQQTNQFQHPELAQQPNQQPSQFQQPGSFQQPAQQPTQYQQPDSTQQPNQFQQPGMGQQPNQFQQPGIAQQTIQQPLQQPTQYQQPDSVQQPAQFQQSDSSQQPGQQPIQQPTQFQQPFPVQQPTHFQEASPLQQSPRLQQGPQVPINPQFQQAPIHQLSQDNQVHSQEASEVQYQQRPQPQPPSIPQPQDVVSTQYQPTNQPSQMYSTVAPQSHPASGMAPQPPQRVVTQYSQFQSSPAGPREPEPLPQRSPSIIASPPQNFAPPPVHVARGSSPLSPVRTQLSPTTGQQSTAAAVQGGQSGRPAPPPPPRSTFSLPDISTVGPPPPKPFRSAQEKEKLEQEKRHQEEFNRMRMAHRTTSSTPSYVPKPNSPTKTDDTEEIATKKNASNDSTAFPPPPPTFRSASSTENASIPVATPKPTVKTDIQDIASPSPPPPAPRRKFSSKESEVLVAESHKKPPPKPSKPKSLANIRSKQGELESNKQFLSPEPQPNVKASRAVPAEENLVSEMERVMINRRKKLQEQETTPDVSPKPSRPAKPAKFEKSSSPAPRQHHNLAETSDPSTKKTSGIHEPAPVKPTRPPKPALSKPPKPLPAVSKPKPYLRTKVPLPDSNQQLNLQLETGWYKRLDQIPPEAAGLIYRTSMGQIGGDYTRYISFRMKDLGTVQAEIKWSDSTAPVVTQKYTAPPSATQEQLFEGRNLFNEHVATWAESHEGKCVGDGECWTLAKMALEKGCGKHAFVSEYYHHGALLFTRDASGESRSNPTDSIARGDILQFYQCTTKNNYSTTKLGAPHHTAIVLNCNPDGSLEVIHQNVNGVKKVMKQNLVLNVVEGTMKVYRPVTKSWIEEL</sequence>
<feature type="compositionally biased region" description="Low complexity" evidence="4">
    <location>
        <begin position="326"/>
        <end position="441"/>
    </location>
</feature>
<feature type="compositionally biased region" description="Polar residues" evidence="4">
    <location>
        <begin position="128"/>
        <end position="169"/>
    </location>
</feature>
<dbReference type="InterPro" id="IPR031370">
    <property type="entry name" value="Aim3"/>
</dbReference>
<organism evidence="6 7">
    <name type="scientific">Komagataella pastoris</name>
    <name type="common">Yeast</name>
    <name type="synonym">Pichia pastoris</name>
    <dbReference type="NCBI Taxonomy" id="4922"/>
    <lineage>
        <taxon>Eukaryota</taxon>
        <taxon>Fungi</taxon>
        <taxon>Dikarya</taxon>
        <taxon>Ascomycota</taxon>
        <taxon>Saccharomycotina</taxon>
        <taxon>Pichiomycetes</taxon>
        <taxon>Pichiales</taxon>
        <taxon>Pichiaceae</taxon>
        <taxon>Komagataella</taxon>
    </lineage>
</organism>
<comment type="subcellular location">
    <subcellularLocation>
        <location evidence="1">Membrane raft</location>
        <topology evidence="1">Peripheral membrane protein</topology>
    </subcellularLocation>
</comment>
<evidence type="ECO:0000256" key="2">
    <source>
        <dbReference type="ARBA" id="ARBA00005311"/>
    </source>
</evidence>
<evidence type="ECO:0000259" key="5">
    <source>
        <dbReference type="Pfam" id="PF25459"/>
    </source>
</evidence>
<feature type="region of interest" description="Disordered" evidence="4">
    <location>
        <begin position="249"/>
        <end position="924"/>
    </location>
</feature>
<feature type="compositionally biased region" description="Polar residues" evidence="4">
    <location>
        <begin position="296"/>
        <end position="321"/>
    </location>
</feature>
<feature type="compositionally biased region" description="Polar residues" evidence="4">
    <location>
        <begin position="871"/>
        <end position="881"/>
    </location>
</feature>
<evidence type="ECO:0000256" key="1">
    <source>
        <dbReference type="ARBA" id="ARBA00004256"/>
    </source>
</evidence>
<dbReference type="AlphaFoldDB" id="A0A1B2JIB5"/>
<feature type="compositionally biased region" description="Polar residues" evidence="4">
    <location>
        <begin position="444"/>
        <end position="486"/>
    </location>
</feature>
<reference evidence="6 7" key="1">
    <citation type="submission" date="2016-02" db="EMBL/GenBank/DDBJ databases">
        <title>Comparative genomic and transcriptomic foundation for Pichia pastoris.</title>
        <authorList>
            <person name="Love K.R."/>
            <person name="Shah K.A."/>
            <person name="Whittaker C.A."/>
            <person name="Wu J."/>
            <person name="Bartlett M.C."/>
            <person name="Ma D."/>
            <person name="Leeson R.L."/>
            <person name="Priest M."/>
            <person name="Young S.K."/>
            <person name="Love J.C."/>
        </authorList>
    </citation>
    <scope>NUCLEOTIDE SEQUENCE [LARGE SCALE GENOMIC DNA]</scope>
    <source>
        <strain evidence="6 7">ATCC 28485</strain>
    </source>
</reference>
<dbReference type="GO" id="GO:0051016">
    <property type="term" value="P:barbed-end actin filament capping"/>
    <property type="evidence" value="ECO:0007669"/>
    <property type="project" value="InterPro"/>
</dbReference>
<feature type="compositionally biased region" description="Pro residues" evidence="4">
    <location>
        <begin position="889"/>
        <end position="907"/>
    </location>
</feature>
<evidence type="ECO:0000256" key="3">
    <source>
        <dbReference type="ARBA" id="ARBA00023136"/>
    </source>
</evidence>
<evidence type="ECO:0000313" key="7">
    <source>
        <dbReference type="Proteomes" id="UP000094565"/>
    </source>
</evidence>
<accession>A0A1B2JIB5</accession>
<protein>
    <submittedName>
        <fullName evidence="6">BA75_05001T0</fullName>
    </submittedName>
</protein>
<dbReference type="Pfam" id="PF17096">
    <property type="entry name" value="AIM3"/>
    <property type="match status" value="1"/>
</dbReference>
<dbReference type="GO" id="GO:0030479">
    <property type="term" value="C:actin cortical patch"/>
    <property type="evidence" value="ECO:0007669"/>
    <property type="project" value="InterPro"/>
</dbReference>
<feature type="compositionally biased region" description="Polar residues" evidence="4">
    <location>
        <begin position="564"/>
        <end position="574"/>
    </location>
</feature>
<feature type="region of interest" description="Disordered" evidence="4">
    <location>
        <begin position="56"/>
        <end position="213"/>
    </location>
</feature>
<keyword evidence="7" id="KW-1185">Reference proteome</keyword>
<dbReference type="OrthoDB" id="3357271at2759"/>
<feature type="compositionally biased region" description="Low complexity" evidence="4">
    <location>
        <begin position="249"/>
        <end position="290"/>
    </location>
</feature>
<feature type="compositionally biased region" description="Polar residues" evidence="4">
    <location>
        <begin position="588"/>
        <end position="608"/>
    </location>
</feature>
<dbReference type="GO" id="GO:0045121">
    <property type="term" value="C:membrane raft"/>
    <property type="evidence" value="ECO:0007669"/>
    <property type="project" value="UniProtKB-SubCell"/>
</dbReference>
<feature type="domain" description="BBC1/AIM3 cysteine proteinase-fold" evidence="5">
    <location>
        <begin position="997"/>
        <end position="1161"/>
    </location>
</feature>
<feature type="compositionally biased region" description="Polar residues" evidence="4">
    <location>
        <begin position="541"/>
        <end position="552"/>
    </location>
</feature>
<dbReference type="Proteomes" id="UP000094565">
    <property type="component" value="Chromosome 4"/>
</dbReference>
<feature type="compositionally biased region" description="Polar residues" evidence="4">
    <location>
        <begin position="193"/>
        <end position="213"/>
    </location>
</feature>
<proteinExistence type="inferred from homology"/>
<dbReference type="InterPro" id="IPR057402">
    <property type="entry name" value="AIM3_BBC1_C"/>
</dbReference>
<dbReference type="Pfam" id="PF25459">
    <property type="entry name" value="AIM3_BBC1_C"/>
    <property type="match status" value="1"/>
</dbReference>
<keyword evidence="3" id="KW-0472">Membrane</keyword>
<feature type="compositionally biased region" description="Basic and acidic residues" evidence="4">
    <location>
        <begin position="647"/>
        <end position="665"/>
    </location>
</feature>
<feature type="compositionally biased region" description="Polar residues" evidence="4">
    <location>
        <begin position="504"/>
        <end position="529"/>
    </location>
</feature>
<evidence type="ECO:0000313" key="6">
    <source>
        <dbReference type="EMBL" id="ANZ77641.1"/>
    </source>
</evidence>
<evidence type="ECO:0000256" key="4">
    <source>
        <dbReference type="SAM" id="MobiDB-lite"/>
    </source>
</evidence>